<evidence type="ECO:0000256" key="1">
    <source>
        <dbReference type="SAM" id="MobiDB-lite"/>
    </source>
</evidence>
<organism evidence="2 3">
    <name type="scientific">Mortierella hygrophila</name>
    <dbReference type="NCBI Taxonomy" id="979708"/>
    <lineage>
        <taxon>Eukaryota</taxon>
        <taxon>Fungi</taxon>
        <taxon>Fungi incertae sedis</taxon>
        <taxon>Mucoromycota</taxon>
        <taxon>Mortierellomycotina</taxon>
        <taxon>Mortierellomycetes</taxon>
        <taxon>Mortierellales</taxon>
        <taxon>Mortierellaceae</taxon>
        <taxon>Mortierella</taxon>
    </lineage>
</organism>
<dbReference type="AlphaFoldDB" id="A0A9P6FA53"/>
<comment type="caution">
    <text evidence="2">The sequence shown here is derived from an EMBL/GenBank/DDBJ whole genome shotgun (WGS) entry which is preliminary data.</text>
</comment>
<feature type="region of interest" description="Disordered" evidence="1">
    <location>
        <begin position="475"/>
        <end position="502"/>
    </location>
</feature>
<dbReference type="Proteomes" id="UP000723463">
    <property type="component" value="Unassembled WGS sequence"/>
</dbReference>
<evidence type="ECO:0000313" key="2">
    <source>
        <dbReference type="EMBL" id="KAF9545501.1"/>
    </source>
</evidence>
<protein>
    <submittedName>
        <fullName evidence="2">Uncharacterized protein</fullName>
    </submittedName>
</protein>
<dbReference type="EMBL" id="JAAAXW010000071">
    <property type="protein sequence ID" value="KAF9545501.1"/>
    <property type="molecule type" value="Genomic_DNA"/>
</dbReference>
<sequence>MDCERELSHCTNYQAHSGPKNFMSGNEYEHMMEFDQLLEAWMYGHGLSGVRVWCLWPILRREVTWAIAGPILEQLQSLVIPVSDIVRYRSVIGRLSNLEQVRFSLDVPFHYGEEYNNDLTPEFVATTQRRKANALAAMVAFVKEHTQLFPNRLLFVTCTNGVVYNFEEQECPEETLFEIAHLLPPLLRPLYLDESNWLRFTVAPHRIDLGAVESVVSPTKPQSWWYRAICENREFLRRCRNLRSLDMVTLGPGTFWWAVQERQDLDRLDRNVVPDTTTAAVAAITDNNNLTQHQENQRQEVRGLVPIRSVTISEHITPFADEINDIAIGFSLTLEYLSIEASIENGPPSLLERVIHVGTGWVNLPVLTNLSLNFTKASLALDRQIWAHCPSLVLLVIADPTTRYRCQDIVPCLPGHHSNLKTLWLQGSSALAFDPTTLNSTLKLTSLRIYTGSCTDSHFFIPHVQELERSYGTQGLYGQGEEDDEEGGEGDPSIQTGLGGASDVIPRPKWTWNWNLPVLSYAMFTAEFAYRFQFRMLQRCPRLEFLHLDMTSMDGPDAHTRVLSRADLFDSISSSASSASSASHSGNIQNDERIVARWISILELKGQWTIDDSLLPEFLAGMFPRLQYFNEKTFGGISLLGLLNVMREFAPDEGCGIEAKGEGEVAPLSVLQRVTANMSFDFADVEQLDKLGVYPLWYHREQERLNTRVYLEPKIEFCGDISDSRKIRRNRLGCVVLREPIH</sequence>
<reference evidence="2" key="1">
    <citation type="journal article" date="2020" name="Fungal Divers.">
        <title>Resolving the Mortierellaceae phylogeny through synthesis of multi-gene phylogenetics and phylogenomics.</title>
        <authorList>
            <person name="Vandepol N."/>
            <person name="Liber J."/>
            <person name="Desiro A."/>
            <person name="Na H."/>
            <person name="Kennedy M."/>
            <person name="Barry K."/>
            <person name="Grigoriev I.V."/>
            <person name="Miller A.N."/>
            <person name="O'Donnell K."/>
            <person name="Stajich J.E."/>
            <person name="Bonito G."/>
        </authorList>
    </citation>
    <scope>NUCLEOTIDE SEQUENCE</scope>
    <source>
        <strain evidence="2">NRRL 2591</strain>
    </source>
</reference>
<keyword evidence="3" id="KW-1185">Reference proteome</keyword>
<feature type="compositionally biased region" description="Acidic residues" evidence="1">
    <location>
        <begin position="480"/>
        <end position="489"/>
    </location>
</feature>
<name>A0A9P6FA53_9FUNG</name>
<proteinExistence type="predicted"/>
<evidence type="ECO:0000313" key="3">
    <source>
        <dbReference type="Proteomes" id="UP000723463"/>
    </source>
</evidence>
<accession>A0A9P6FA53</accession>
<gene>
    <name evidence="2" type="ORF">EC957_010917</name>
</gene>
<dbReference type="SUPFAM" id="SSF52047">
    <property type="entry name" value="RNI-like"/>
    <property type="match status" value="1"/>
</dbReference>